<gene>
    <name evidence="2" type="ORF">SNEC2469_LOCUS5001</name>
</gene>
<dbReference type="OrthoDB" id="412650at2759"/>
<proteinExistence type="predicted"/>
<evidence type="ECO:0000259" key="1">
    <source>
        <dbReference type="SMART" id="SM01351"/>
    </source>
</evidence>
<dbReference type="InterPro" id="IPR024079">
    <property type="entry name" value="MetalloPept_cat_dom_sf"/>
</dbReference>
<sequence>GKKKAWEDEAVRIAVKAQAYTAKALRAMGSRQVPHLVTKWFGANDDFTRSEVLGILNGVHRLLSNVDYVFPGEDCTPSTYAYVYPSPPWNKNMRGRYVFHLCDLYMNTIEGDKIETLTHEASHHETMYTDDVCAKGKEEDGSCKDGKVAYGRWTCEKLAREYPEEAVKNADSYCFFINDVALKP</sequence>
<dbReference type="GO" id="GO:0004222">
    <property type="term" value="F:metalloendopeptidase activity"/>
    <property type="evidence" value="ECO:0007669"/>
    <property type="project" value="InterPro"/>
</dbReference>
<feature type="non-terminal residue" evidence="2">
    <location>
        <position position="1"/>
    </location>
</feature>
<dbReference type="Proteomes" id="UP000601435">
    <property type="component" value="Unassembled WGS sequence"/>
</dbReference>
<evidence type="ECO:0000313" key="2">
    <source>
        <dbReference type="EMBL" id="CAE7248604.1"/>
    </source>
</evidence>
<protein>
    <recommendedName>
        <fullName evidence="1">Lysine-specific metallo-endopeptidase domain-containing protein</fullName>
    </recommendedName>
</protein>
<organism evidence="2 3">
    <name type="scientific">Symbiodinium necroappetens</name>
    <dbReference type="NCBI Taxonomy" id="1628268"/>
    <lineage>
        <taxon>Eukaryota</taxon>
        <taxon>Sar</taxon>
        <taxon>Alveolata</taxon>
        <taxon>Dinophyceae</taxon>
        <taxon>Suessiales</taxon>
        <taxon>Symbiodiniaceae</taxon>
        <taxon>Symbiodinium</taxon>
    </lineage>
</organism>
<feature type="domain" description="Lysine-specific metallo-endopeptidase" evidence="1">
    <location>
        <begin position="19"/>
        <end position="178"/>
    </location>
</feature>
<evidence type="ECO:0000313" key="3">
    <source>
        <dbReference type="Proteomes" id="UP000601435"/>
    </source>
</evidence>
<dbReference type="AlphaFoldDB" id="A0A812LRA3"/>
<keyword evidence="3" id="KW-1185">Reference proteome</keyword>
<dbReference type="SMART" id="SM01351">
    <property type="entry name" value="Aspzincin_M35"/>
    <property type="match status" value="1"/>
</dbReference>
<name>A0A812LRA3_9DINO</name>
<dbReference type="InterPro" id="IPR029463">
    <property type="entry name" value="Lys_MEP"/>
</dbReference>
<comment type="caution">
    <text evidence="2">The sequence shown here is derived from an EMBL/GenBank/DDBJ whole genome shotgun (WGS) entry which is preliminary data.</text>
</comment>
<accession>A0A812LRA3</accession>
<dbReference type="EMBL" id="CAJNJA010009613">
    <property type="protein sequence ID" value="CAE7248604.1"/>
    <property type="molecule type" value="Genomic_DNA"/>
</dbReference>
<reference evidence="2" key="1">
    <citation type="submission" date="2021-02" db="EMBL/GenBank/DDBJ databases">
        <authorList>
            <person name="Dougan E. K."/>
            <person name="Rhodes N."/>
            <person name="Thang M."/>
            <person name="Chan C."/>
        </authorList>
    </citation>
    <scope>NUCLEOTIDE SEQUENCE</scope>
</reference>
<dbReference type="Gene3D" id="3.40.390.10">
    <property type="entry name" value="Collagenase (Catalytic Domain)"/>
    <property type="match status" value="1"/>
</dbReference>
<dbReference type="Pfam" id="PF14521">
    <property type="entry name" value="Aspzincin_M35"/>
    <property type="match status" value="1"/>
</dbReference>
<dbReference type="SUPFAM" id="SSF55486">
    <property type="entry name" value="Metalloproteases ('zincins'), catalytic domain"/>
    <property type="match status" value="1"/>
</dbReference>